<evidence type="ECO:0000313" key="3">
    <source>
        <dbReference type="EMBL" id="PWQ92226.1"/>
    </source>
</evidence>
<dbReference type="GO" id="GO:0046872">
    <property type="term" value="F:metal ion binding"/>
    <property type="evidence" value="ECO:0007669"/>
    <property type="project" value="UniProtKB-KW"/>
</dbReference>
<gene>
    <name evidence="3" type="ORF">DKW60_22205</name>
</gene>
<reference evidence="3 4" key="1">
    <citation type="submission" date="2018-05" db="EMBL/GenBank/DDBJ databases">
        <title>Leucothrix arctica sp. nov., isolated from Arctic seawater.</title>
        <authorList>
            <person name="Choi A."/>
            <person name="Baek K."/>
        </authorList>
    </citation>
    <scope>NUCLEOTIDE SEQUENCE [LARGE SCALE GENOMIC DNA]</scope>
    <source>
        <strain evidence="3 4">JCM 18388</strain>
    </source>
</reference>
<dbReference type="PROSITE" id="PS51471">
    <property type="entry name" value="FE2OG_OXY"/>
    <property type="match status" value="1"/>
</dbReference>
<dbReference type="InterPro" id="IPR005123">
    <property type="entry name" value="Oxoglu/Fe-dep_dioxygenase_dom"/>
</dbReference>
<dbReference type="Proteomes" id="UP000245539">
    <property type="component" value="Unassembled WGS sequence"/>
</dbReference>
<organism evidence="3 4">
    <name type="scientific">Leucothrix pacifica</name>
    <dbReference type="NCBI Taxonomy" id="1247513"/>
    <lineage>
        <taxon>Bacteria</taxon>
        <taxon>Pseudomonadati</taxon>
        <taxon>Pseudomonadota</taxon>
        <taxon>Gammaproteobacteria</taxon>
        <taxon>Thiotrichales</taxon>
        <taxon>Thiotrichaceae</taxon>
        <taxon>Leucothrix</taxon>
    </lineage>
</organism>
<feature type="domain" description="Fe2OG dioxygenase" evidence="2">
    <location>
        <begin position="146"/>
        <end position="259"/>
    </location>
</feature>
<evidence type="ECO:0000313" key="4">
    <source>
        <dbReference type="Proteomes" id="UP000245539"/>
    </source>
</evidence>
<dbReference type="SUPFAM" id="SSF51197">
    <property type="entry name" value="Clavaminate synthase-like"/>
    <property type="match status" value="1"/>
</dbReference>
<dbReference type="Pfam" id="PF23169">
    <property type="entry name" value="HalD"/>
    <property type="match status" value="1"/>
</dbReference>
<protein>
    <recommendedName>
        <fullName evidence="2">Fe2OG dioxygenase domain-containing protein</fullName>
    </recommendedName>
</protein>
<proteinExistence type="inferred from homology"/>
<accession>A0A317C0P5</accession>
<dbReference type="Gene3D" id="2.60.120.620">
    <property type="entry name" value="q2cbj1_9rhob like domain"/>
    <property type="match status" value="1"/>
</dbReference>
<name>A0A317C0P5_9GAMM</name>
<keyword evidence="1" id="KW-0479">Metal-binding</keyword>
<comment type="similarity">
    <text evidence="1">Belongs to the iron/ascorbate-dependent oxidoreductase family.</text>
</comment>
<dbReference type="RefSeq" id="WP_109839846.1">
    <property type="nucleotide sequence ID" value="NZ_QGKM01000108.1"/>
</dbReference>
<dbReference type="GO" id="GO:0016491">
    <property type="term" value="F:oxidoreductase activity"/>
    <property type="evidence" value="ECO:0007669"/>
    <property type="project" value="UniProtKB-KW"/>
</dbReference>
<evidence type="ECO:0000259" key="2">
    <source>
        <dbReference type="PROSITE" id="PS51471"/>
    </source>
</evidence>
<dbReference type="OrthoDB" id="9798229at2"/>
<evidence type="ECO:0000256" key="1">
    <source>
        <dbReference type="RuleBase" id="RU003682"/>
    </source>
</evidence>
<sequence>MSSVANFDVLQVRSLEQIIDLKRYPIHDLENANTKRIIKESQERLDYDGCALIKDFLLPESLHRMREESERLYSQTYWPESSHTPYFTKDDPSLPEGHPKRYFQKRSSGYINSDILEQDSDLQAIYDSPIVTRFIGECLNIWPLYTWADPLGSNPYSLMDEDNYFPWHFDGNDFTVSLLVQEAEKGGIFEYAADIRNPQDENFEGVKDILNGSREGVKELDLRPGDLQIFKGRFSMHRVTQVEGKKRRIIALPTYVTDPYYVNRPAHSKHLYGRALPIHYERENYRPDGLTD</sequence>
<comment type="caution">
    <text evidence="3">The sequence shown here is derived from an EMBL/GenBank/DDBJ whole genome shotgun (WGS) entry which is preliminary data.</text>
</comment>
<keyword evidence="1" id="KW-0560">Oxidoreductase</keyword>
<dbReference type="EMBL" id="QGKM01000108">
    <property type="protein sequence ID" value="PWQ92226.1"/>
    <property type="molecule type" value="Genomic_DNA"/>
</dbReference>
<dbReference type="AlphaFoldDB" id="A0A317C0P5"/>
<dbReference type="InterPro" id="IPR056470">
    <property type="entry name" value="BesD/HalB-like"/>
</dbReference>
<keyword evidence="4" id="KW-1185">Reference proteome</keyword>
<keyword evidence="1" id="KW-0408">Iron</keyword>